<feature type="chain" id="PRO_5018077648" evidence="1">
    <location>
        <begin position="33"/>
        <end position="552"/>
    </location>
</feature>
<dbReference type="OrthoDB" id="2479530at2"/>
<feature type="signal peptide" evidence="1">
    <location>
        <begin position="1"/>
        <end position="32"/>
    </location>
</feature>
<proteinExistence type="predicted"/>
<evidence type="ECO:0000313" key="2">
    <source>
        <dbReference type="EMBL" id="RMI35978.1"/>
    </source>
</evidence>
<organism evidence="2 3">
    <name type="scientific">Actinomadura harenae</name>
    <dbReference type="NCBI Taxonomy" id="2483351"/>
    <lineage>
        <taxon>Bacteria</taxon>
        <taxon>Bacillati</taxon>
        <taxon>Actinomycetota</taxon>
        <taxon>Actinomycetes</taxon>
        <taxon>Streptosporangiales</taxon>
        <taxon>Thermomonosporaceae</taxon>
        <taxon>Actinomadura</taxon>
    </lineage>
</organism>
<accession>A0A3M2LMJ2</accession>
<dbReference type="AlphaFoldDB" id="A0A3M2LMJ2"/>
<dbReference type="Gene3D" id="3.20.20.140">
    <property type="entry name" value="Metal-dependent hydrolases"/>
    <property type="match status" value="1"/>
</dbReference>
<keyword evidence="1" id="KW-0732">Signal</keyword>
<dbReference type="EMBL" id="RFFG01000153">
    <property type="protein sequence ID" value="RMI35978.1"/>
    <property type="molecule type" value="Genomic_DNA"/>
</dbReference>
<dbReference type="Proteomes" id="UP000282674">
    <property type="component" value="Unassembled WGS sequence"/>
</dbReference>
<sequence length="552" mass="59692">MRLPHAPRISRPLTALLAALLCAVGTASAAHAARPASPPPRPSTASAFGAPGASGTVRGLIDAHTHIEGAEDMGGRMICGEPFDPDGIAVALRDCPDHYPNGQFAIFENFLKNGSPFGTHDPVGWPTFKDWPAHDSLTHQQVYYTWLQRAWQGGLRIIVDQYVANRVLCELYPLKKNPCDEDATLDLEHGKAVQMQGYIDALSGGPGKGWFRLVHTPQEARAVAASGKLAVVESIETSEPFGCREIRDVPQCTEKQIDAGLDHMKAQGVTSMFLCHKFDNALCGVRMDSGTAGVAVNIGNFVGTGQFWNVETCTGPAQDNTVTPQVTLPAAVRLALGLPNLPAPFYPAAPHCNTRGLTALGAHMIKAMIKRKMVIQIDHMSVKAADQTLTILEKAHYPGVISSHSWVDPTYYQRIYRLGGMITEYANPADQFAGGWRDAKQAYERSGAKGAFGFGYGLDANGFGHLPAPRKGGDLTYPFTALSGVTLDKLTTGQRTWDLNVDGVANYGLVPDWIEDMRRTVGPELTNDMANGAEAYLRMWDRVDAYTPPPGL</sequence>
<protein>
    <submittedName>
        <fullName evidence="2">Coagulation factor 5/8 type domain-containing protein</fullName>
    </submittedName>
</protein>
<dbReference type="SUPFAM" id="SSF51556">
    <property type="entry name" value="Metallo-dependent hydrolases"/>
    <property type="match status" value="1"/>
</dbReference>
<gene>
    <name evidence="2" type="ORF">EBO15_39825</name>
</gene>
<evidence type="ECO:0000313" key="3">
    <source>
        <dbReference type="Proteomes" id="UP000282674"/>
    </source>
</evidence>
<keyword evidence="3" id="KW-1185">Reference proteome</keyword>
<reference evidence="2 3" key="1">
    <citation type="submission" date="2018-10" db="EMBL/GenBank/DDBJ databases">
        <title>Isolation from soil.</title>
        <authorList>
            <person name="Hu J."/>
        </authorList>
    </citation>
    <scope>NUCLEOTIDE SEQUENCE [LARGE SCALE GENOMIC DNA]</scope>
    <source>
        <strain evidence="2 3">NEAU-Ht49</strain>
    </source>
</reference>
<dbReference type="InterPro" id="IPR032466">
    <property type="entry name" value="Metal_Hydrolase"/>
</dbReference>
<name>A0A3M2LMJ2_9ACTN</name>
<comment type="caution">
    <text evidence="2">The sequence shown here is derived from an EMBL/GenBank/DDBJ whole genome shotgun (WGS) entry which is preliminary data.</text>
</comment>
<evidence type="ECO:0000256" key="1">
    <source>
        <dbReference type="SAM" id="SignalP"/>
    </source>
</evidence>
<dbReference type="RefSeq" id="WP_122199637.1">
    <property type="nucleotide sequence ID" value="NZ_JBHSKC010000001.1"/>
</dbReference>